<name>A0A8J2WDF0_9NEOP</name>
<reference evidence="1" key="1">
    <citation type="submission" date="2021-09" db="EMBL/GenBank/DDBJ databases">
        <authorList>
            <person name="Martin H S."/>
        </authorList>
    </citation>
    <scope>NUCLEOTIDE SEQUENCE</scope>
</reference>
<evidence type="ECO:0000313" key="2">
    <source>
        <dbReference type="Proteomes" id="UP000789524"/>
    </source>
</evidence>
<protein>
    <submittedName>
        <fullName evidence="1">(African queen) hypothetical protein</fullName>
    </submittedName>
</protein>
<proteinExistence type="predicted"/>
<comment type="caution">
    <text evidence="1">The sequence shown here is derived from an EMBL/GenBank/DDBJ whole genome shotgun (WGS) entry which is preliminary data.</text>
</comment>
<accession>A0A8J2WDF0</accession>
<evidence type="ECO:0000313" key="1">
    <source>
        <dbReference type="EMBL" id="CAG9585058.1"/>
    </source>
</evidence>
<dbReference type="EMBL" id="CAKASE010000083">
    <property type="protein sequence ID" value="CAG9585058.1"/>
    <property type="molecule type" value="Genomic_DNA"/>
</dbReference>
<dbReference type="Proteomes" id="UP000789524">
    <property type="component" value="Unassembled WGS sequence"/>
</dbReference>
<sequence length="87" mass="9090">MDANLITLTALMADRVSSPGANGTWLASESSSESGSVSCEGDLVKQSASLTLTIAVKSIASLEPVIKCGGLHAWHREARARRPACSY</sequence>
<keyword evidence="2" id="KW-1185">Reference proteome</keyword>
<organism evidence="1 2">
    <name type="scientific">Danaus chrysippus</name>
    <name type="common">African queen</name>
    <dbReference type="NCBI Taxonomy" id="151541"/>
    <lineage>
        <taxon>Eukaryota</taxon>
        <taxon>Metazoa</taxon>
        <taxon>Ecdysozoa</taxon>
        <taxon>Arthropoda</taxon>
        <taxon>Hexapoda</taxon>
        <taxon>Insecta</taxon>
        <taxon>Pterygota</taxon>
        <taxon>Neoptera</taxon>
        <taxon>Endopterygota</taxon>
        <taxon>Lepidoptera</taxon>
        <taxon>Glossata</taxon>
        <taxon>Ditrysia</taxon>
        <taxon>Papilionoidea</taxon>
        <taxon>Nymphalidae</taxon>
        <taxon>Danainae</taxon>
        <taxon>Danaini</taxon>
        <taxon>Danaina</taxon>
        <taxon>Danaus</taxon>
        <taxon>Anosia</taxon>
    </lineage>
</organism>
<gene>
    <name evidence="1" type="ORF">DCHRY22_LOCUS15551</name>
</gene>
<dbReference type="AlphaFoldDB" id="A0A8J2WDF0"/>